<reference evidence="7 8" key="1">
    <citation type="submission" date="2019-03" db="EMBL/GenBank/DDBJ databases">
        <title>Genomic Encyclopedia of Type Strains, Phase IV (KMG-IV): sequencing the most valuable type-strain genomes for metagenomic binning, comparative biology and taxonomic classification.</title>
        <authorList>
            <person name="Goeker M."/>
        </authorList>
    </citation>
    <scope>NUCLEOTIDE SEQUENCE [LARGE SCALE GENOMIC DNA]</scope>
    <source>
        <strain evidence="7 8">DSM 45361</strain>
    </source>
</reference>
<comment type="caution">
    <text evidence="7">The sequence shown here is derived from an EMBL/GenBank/DDBJ whole genome shotgun (WGS) entry which is preliminary data.</text>
</comment>
<dbReference type="EMBL" id="SNXZ01000008">
    <property type="protein sequence ID" value="TDP92064.1"/>
    <property type="molecule type" value="Genomic_DNA"/>
</dbReference>
<proteinExistence type="predicted"/>
<evidence type="ECO:0000256" key="1">
    <source>
        <dbReference type="ARBA" id="ARBA00004651"/>
    </source>
</evidence>
<evidence type="ECO:0000256" key="5">
    <source>
        <dbReference type="ARBA" id="ARBA00023136"/>
    </source>
</evidence>
<keyword evidence="4 6" id="KW-1133">Transmembrane helix</keyword>
<feature type="transmembrane region" description="Helical" evidence="6">
    <location>
        <begin position="41"/>
        <end position="66"/>
    </location>
</feature>
<evidence type="ECO:0000256" key="2">
    <source>
        <dbReference type="ARBA" id="ARBA00022475"/>
    </source>
</evidence>
<feature type="transmembrane region" description="Helical" evidence="6">
    <location>
        <begin position="194"/>
        <end position="210"/>
    </location>
</feature>
<evidence type="ECO:0000256" key="3">
    <source>
        <dbReference type="ARBA" id="ARBA00022692"/>
    </source>
</evidence>
<dbReference type="Proteomes" id="UP000295444">
    <property type="component" value="Unassembled WGS sequence"/>
</dbReference>
<sequence>MPDSTQWLVFLGACAVFALVPGPGILYVLARSLRGGRTAGLYSVLGNSIGALTHVVAAALGLSAVLAASATAFTVVKLAGAAYLIYLGIRALLDRDTSVRAVLADVEPVRRSWRGLVGQGALTELLNPKTALFFLAFLPHFVQQGTTHPILVFALLGAIAVATATAVDVLVAFGAGRIGEALGRRPHWQRRQRLTTGLTMIGLGGALALAEQG</sequence>
<feature type="transmembrane region" description="Helical" evidence="6">
    <location>
        <begin position="72"/>
        <end position="93"/>
    </location>
</feature>
<accession>A0A4R6RYU7</accession>
<dbReference type="InterPro" id="IPR001123">
    <property type="entry name" value="LeuE-type"/>
</dbReference>
<gene>
    <name evidence="7" type="ORF">EV186_108277</name>
</gene>
<keyword evidence="5 6" id="KW-0472">Membrane</keyword>
<comment type="subcellular location">
    <subcellularLocation>
        <location evidence="1">Cell membrane</location>
        <topology evidence="1">Multi-pass membrane protein</topology>
    </subcellularLocation>
</comment>
<dbReference type="PANTHER" id="PTHR30086">
    <property type="entry name" value="ARGININE EXPORTER PROTEIN ARGO"/>
    <property type="match status" value="1"/>
</dbReference>
<dbReference type="GO" id="GO:0005886">
    <property type="term" value="C:plasma membrane"/>
    <property type="evidence" value="ECO:0007669"/>
    <property type="project" value="UniProtKB-SubCell"/>
</dbReference>
<feature type="transmembrane region" description="Helical" evidence="6">
    <location>
        <begin position="150"/>
        <end position="173"/>
    </location>
</feature>
<keyword evidence="8" id="KW-1185">Reference proteome</keyword>
<evidence type="ECO:0000256" key="6">
    <source>
        <dbReference type="SAM" id="Phobius"/>
    </source>
</evidence>
<protein>
    <submittedName>
        <fullName evidence="7">Threonine/homoserine/homoserine lactone efflux protein</fullName>
    </submittedName>
</protein>
<evidence type="ECO:0000256" key="4">
    <source>
        <dbReference type="ARBA" id="ARBA00022989"/>
    </source>
</evidence>
<dbReference type="GO" id="GO:0015171">
    <property type="term" value="F:amino acid transmembrane transporter activity"/>
    <property type="evidence" value="ECO:0007669"/>
    <property type="project" value="TreeGrafter"/>
</dbReference>
<dbReference type="PANTHER" id="PTHR30086:SF20">
    <property type="entry name" value="ARGININE EXPORTER PROTEIN ARGO-RELATED"/>
    <property type="match status" value="1"/>
</dbReference>
<dbReference type="AlphaFoldDB" id="A0A4R6RYU7"/>
<keyword evidence="3 6" id="KW-0812">Transmembrane</keyword>
<evidence type="ECO:0000313" key="7">
    <source>
        <dbReference type="EMBL" id="TDP92064.1"/>
    </source>
</evidence>
<dbReference type="OrthoDB" id="3175972at2"/>
<evidence type="ECO:0000313" key="8">
    <source>
        <dbReference type="Proteomes" id="UP000295444"/>
    </source>
</evidence>
<organism evidence="7 8">
    <name type="scientific">Labedaea rhizosphaerae</name>
    <dbReference type="NCBI Taxonomy" id="598644"/>
    <lineage>
        <taxon>Bacteria</taxon>
        <taxon>Bacillati</taxon>
        <taxon>Actinomycetota</taxon>
        <taxon>Actinomycetes</taxon>
        <taxon>Pseudonocardiales</taxon>
        <taxon>Pseudonocardiaceae</taxon>
        <taxon>Labedaea</taxon>
    </lineage>
</organism>
<keyword evidence="2" id="KW-1003">Cell membrane</keyword>
<feature type="transmembrane region" description="Helical" evidence="6">
    <location>
        <begin position="6"/>
        <end position="29"/>
    </location>
</feature>
<dbReference type="PIRSF" id="PIRSF006324">
    <property type="entry name" value="LeuE"/>
    <property type="match status" value="1"/>
</dbReference>
<name>A0A4R6RYU7_LABRH</name>
<dbReference type="RefSeq" id="WP_133853614.1">
    <property type="nucleotide sequence ID" value="NZ_SNXZ01000008.1"/>
</dbReference>
<dbReference type="Pfam" id="PF01810">
    <property type="entry name" value="LysE"/>
    <property type="match status" value="1"/>
</dbReference>